<name>K5E7R4_RHOBT</name>
<evidence type="ECO:0000313" key="2">
    <source>
        <dbReference type="Proteomes" id="UP000007993"/>
    </source>
</evidence>
<evidence type="ECO:0000313" key="1">
    <source>
        <dbReference type="EMBL" id="EKK01826.1"/>
    </source>
</evidence>
<accession>K5E7R4</accession>
<sequence>MPKRLTSLCSVVPGGLLGAGKTRSPLSPSRFEGFGALDRSVNGSARNFRWTLAF</sequence>
<proteinExistence type="predicted"/>
<dbReference type="Proteomes" id="UP000007993">
    <property type="component" value="Unassembled WGS sequence"/>
</dbReference>
<comment type="caution">
    <text evidence="1">The sequence shown here is derived from an EMBL/GenBank/DDBJ whole genome shotgun (WGS) entry which is preliminary data.</text>
</comment>
<reference evidence="1 2" key="1">
    <citation type="journal article" date="2013" name="Mar. Genomics">
        <title>Expression of sulfatases in Rhodopirellula baltica and the diversity of sulfatases in the genus Rhodopirellula.</title>
        <authorList>
            <person name="Wegner C.E."/>
            <person name="Richter-Heitmann T."/>
            <person name="Klindworth A."/>
            <person name="Klockow C."/>
            <person name="Richter M."/>
            <person name="Achstetter T."/>
            <person name="Glockner F.O."/>
            <person name="Harder J."/>
        </authorList>
    </citation>
    <scope>NUCLEOTIDE SEQUENCE [LARGE SCALE GENOMIC DNA]</scope>
    <source>
        <strain evidence="1 2">SH28</strain>
    </source>
</reference>
<gene>
    <name evidence="1" type="ORF">RBSH_02864</name>
</gene>
<dbReference type="AlphaFoldDB" id="K5E7R4"/>
<protein>
    <submittedName>
        <fullName evidence="1">Uncharacterized protein</fullName>
    </submittedName>
</protein>
<organism evidence="1 2">
    <name type="scientific">Rhodopirellula baltica SH28</name>
    <dbReference type="NCBI Taxonomy" id="993517"/>
    <lineage>
        <taxon>Bacteria</taxon>
        <taxon>Pseudomonadati</taxon>
        <taxon>Planctomycetota</taxon>
        <taxon>Planctomycetia</taxon>
        <taxon>Pirellulales</taxon>
        <taxon>Pirellulaceae</taxon>
        <taxon>Rhodopirellula</taxon>
    </lineage>
</organism>
<dbReference type="EMBL" id="AMCW01000079">
    <property type="protein sequence ID" value="EKK01826.1"/>
    <property type="molecule type" value="Genomic_DNA"/>
</dbReference>